<gene>
    <name evidence="8" type="ORF">DPBNPPHM_02355</name>
</gene>
<feature type="transmembrane region" description="Helical" evidence="6">
    <location>
        <begin position="329"/>
        <end position="350"/>
    </location>
</feature>
<accession>A0A5S9QMW4</accession>
<dbReference type="SUPFAM" id="SSF82866">
    <property type="entry name" value="Multidrug efflux transporter AcrB transmembrane domain"/>
    <property type="match status" value="2"/>
</dbReference>
<evidence type="ECO:0000256" key="1">
    <source>
        <dbReference type="ARBA" id="ARBA00004651"/>
    </source>
</evidence>
<evidence type="ECO:0000256" key="3">
    <source>
        <dbReference type="ARBA" id="ARBA00022692"/>
    </source>
</evidence>
<dbReference type="EMBL" id="CACSII010000020">
    <property type="protein sequence ID" value="CAA0118797.1"/>
    <property type="molecule type" value="Genomic_DNA"/>
</dbReference>
<feature type="transmembrane region" description="Helical" evidence="6">
    <location>
        <begin position="742"/>
        <end position="762"/>
    </location>
</feature>
<keyword evidence="2" id="KW-1003">Cell membrane</keyword>
<dbReference type="PANTHER" id="PTHR33406">
    <property type="entry name" value="MEMBRANE PROTEIN MJ1562-RELATED"/>
    <property type="match status" value="1"/>
</dbReference>
<feature type="transmembrane region" description="Helical" evidence="6">
    <location>
        <begin position="406"/>
        <end position="431"/>
    </location>
</feature>
<dbReference type="PROSITE" id="PS50156">
    <property type="entry name" value="SSD"/>
    <property type="match status" value="1"/>
</dbReference>
<evidence type="ECO:0000256" key="4">
    <source>
        <dbReference type="ARBA" id="ARBA00022989"/>
    </source>
</evidence>
<feature type="transmembrane region" description="Helical" evidence="6">
    <location>
        <begin position="371"/>
        <end position="394"/>
    </location>
</feature>
<dbReference type="AlphaFoldDB" id="A0A5S9QMW4"/>
<evidence type="ECO:0000313" key="8">
    <source>
        <dbReference type="EMBL" id="CAA0118797.1"/>
    </source>
</evidence>
<feature type="transmembrane region" description="Helical" evidence="6">
    <location>
        <begin position="835"/>
        <end position="862"/>
    </location>
</feature>
<dbReference type="Proteomes" id="UP000434580">
    <property type="component" value="Unassembled WGS sequence"/>
</dbReference>
<feature type="transmembrane region" description="Helical" evidence="6">
    <location>
        <begin position="711"/>
        <end position="735"/>
    </location>
</feature>
<keyword evidence="5 6" id="KW-0472">Membrane</keyword>
<evidence type="ECO:0000256" key="2">
    <source>
        <dbReference type="ARBA" id="ARBA00022475"/>
    </source>
</evidence>
<dbReference type="InterPro" id="IPR050545">
    <property type="entry name" value="Mycobact_MmpL"/>
</dbReference>
<feature type="transmembrane region" description="Helical" evidence="6">
    <location>
        <begin position="809"/>
        <end position="829"/>
    </location>
</feature>
<sequence length="864" mass="94132">MTQYFQIALRRWVAMVERFPVAIAVAILVITGLAAYYSFHNFRINSDLGSLIKPSSSTRWYAQNEVYKKAFPQYQGTTLVVVSSVSAADAHEAGEALYRRFGEDDNFTDVFAPGFDQFFVDRALYGAPVEGVKRLSEAVEESIPELKALYQSPTISEFIAQLEGRLRSDAKIDTLSDTTKEQLGAFADAVDLIKAGEAPTLALVEPLRPRDTEEIHYQLIVLKSKQIFSEELPNKVIIHNIREVIEAAQIPHNVDVRVTGEIALANDEISAGLGGVELAGTLSLVLLALILGLGIRSISVISAIFAMLAVGIVWTSAFASFAVGSYNTLSLIFLVMFFGLGVDFAVHYCLRVMEAVQKNAVESKSSAAVEAASDIGSALALCSITSGIAFLAFLPTAYKGLAELGIISAGGMIIAFLLSVTLFPAWFALFGTGVRKASGRGEKLRGYSMPNLPPKMVLAVSAVIGISAAWYSTHLRFDYSVLAMHDESTEAMSTMLEMQSHEIVTDYSISVLVDAEADVDELINNLLALDSVAKVKLPEQYLPKFQDIKYGYMQPVAEKLQQFDEPAKTLPLNIEKSKASISSLDNYLQEDASYVFYDEDEPYIQRALVAVSDLEKHTEYWQAFQNGIASGITHDTETLNRWLAQKPYGLDDLPSSLKDRLVAPDGRYLINVVPAEDMTDRAKTDQFISEVVAIAPNVAGRTIVEWGVGNVVVASFLEASTISIVCIFILLVLYFRGIKLPILVLIPLVLTTLLVFTFIVATGLTLNMANILVVPLIFGLGVDTGVHVVHRYLHSSSVAELLRSSTSKAVFISALTTIGTFMSLSFSAHKGAASVGLLLSISITLLLFTTFIVLPALLAVFARK</sequence>
<evidence type="ECO:0000256" key="6">
    <source>
        <dbReference type="SAM" id="Phobius"/>
    </source>
</evidence>
<feature type="transmembrane region" description="Helical" evidence="6">
    <location>
        <begin position="21"/>
        <end position="39"/>
    </location>
</feature>
<feature type="transmembrane region" description="Helical" evidence="6">
    <location>
        <begin position="300"/>
        <end position="323"/>
    </location>
</feature>
<feature type="transmembrane region" description="Helical" evidence="6">
    <location>
        <begin position="768"/>
        <end position="789"/>
    </location>
</feature>
<keyword evidence="3 6" id="KW-0812">Transmembrane</keyword>
<comment type="subcellular location">
    <subcellularLocation>
        <location evidence="1">Cell membrane</location>
        <topology evidence="1">Multi-pass membrane protein</topology>
    </subcellularLocation>
</comment>
<evidence type="ECO:0000256" key="5">
    <source>
        <dbReference type="ARBA" id="ARBA00023136"/>
    </source>
</evidence>
<organism evidence="8 9">
    <name type="scientific">BD1-7 clade bacterium</name>
    <dbReference type="NCBI Taxonomy" id="2029982"/>
    <lineage>
        <taxon>Bacteria</taxon>
        <taxon>Pseudomonadati</taxon>
        <taxon>Pseudomonadota</taxon>
        <taxon>Gammaproteobacteria</taxon>
        <taxon>Cellvibrionales</taxon>
        <taxon>Spongiibacteraceae</taxon>
        <taxon>BD1-7 clade</taxon>
    </lineage>
</organism>
<dbReference type="InterPro" id="IPR000731">
    <property type="entry name" value="SSD"/>
</dbReference>
<name>A0A5S9QMW4_9GAMM</name>
<dbReference type="Gene3D" id="1.20.1640.10">
    <property type="entry name" value="Multidrug efflux transporter AcrB transmembrane domain"/>
    <property type="match status" value="2"/>
</dbReference>
<dbReference type="OrthoDB" id="7067407at2"/>
<evidence type="ECO:0000259" key="7">
    <source>
        <dbReference type="PROSITE" id="PS50156"/>
    </source>
</evidence>
<feature type="domain" description="SSD" evidence="7">
    <location>
        <begin position="290"/>
        <end position="429"/>
    </location>
</feature>
<feature type="transmembrane region" description="Helical" evidence="6">
    <location>
        <begin position="271"/>
        <end position="293"/>
    </location>
</feature>
<dbReference type="Pfam" id="PF03176">
    <property type="entry name" value="MMPL"/>
    <property type="match status" value="2"/>
</dbReference>
<evidence type="ECO:0000313" key="9">
    <source>
        <dbReference type="Proteomes" id="UP000434580"/>
    </source>
</evidence>
<proteinExistence type="predicted"/>
<keyword evidence="4 6" id="KW-1133">Transmembrane helix</keyword>
<dbReference type="PANTHER" id="PTHR33406:SF13">
    <property type="entry name" value="MEMBRANE PROTEIN YDFJ"/>
    <property type="match status" value="1"/>
</dbReference>
<protein>
    <recommendedName>
        <fullName evidence="7">SSD domain-containing protein</fullName>
    </recommendedName>
</protein>
<feature type="transmembrane region" description="Helical" evidence="6">
    <location>
        <begin position="452"/>
        <end position="471"/>
    </location>
</feature>
<dbReference type="GO" id="GO:0005886">
    <property type="term" value="C:plasma membrane"/>
    <property type="evidence" value="ECO:0007669"/>
    <property type="project" value="UniProtKB-SubCell"/>
</dbReference>
<dbReference type="InterPro" id="IPR004869">
    <property type="entry name" value="MMPL_dom"/>
</dbReference>
<reference evidence="8 9" key="1">
    <citation type="submission" date="2019-11" db="EMBL/GenBank/DDBJ databases">
        <authorList>
            <person name="Holert J."/>
        </authorList>
    </citation>
    <scope>NUCLEOTIDE SEQUENCE [LARGE SCALE GENOMIC DNA]</scope>
    <source>
        <strain evidence="8">BC5_2</strain>
    </source>
</reference>